<evidence type="ECO:0000259" key="4">
    <source>
        <dbReference type="PROSITE" id="PS01124"/>
    </source>
</evidence>
<dbReference type="PROSITE" id="PS01124">
    <property type="entry name" value="HTH_ARAC_FAMILY_2"/>
    <property type="match status" value="1"/>
</dbReference>
<feature type="domain" description="HTH araC/xylS-type" evidence="4">
    <location>
        <begin position="199"/>
        <end position="256"/>
    </location>
</feature>
<dbReference type="Gene3D" id="1.10.10.60">
    <property type="entry name" value="Homeodomain-like"/>
    <property type="match status" value="1"/>
</dbReference>
<proteinExistence type="predicted"/>
<keyword evidence="2" id="KW-0238">DNA-binding</keyword>
<keyword evidence="1" id="KW-0805">Transcription regulation</keyword>
<dbReference type="Proteomes" id="UP000323608">
    <property type="component" value="Unassembled WGS sequence"/>
</dbReference>
<evidence type="ECO:0000256" key="2">
    <source>
        <dbReference type="ARBA" id="ARBA00023125"/>
    </source>
</evidence>
<evidence type="ECO:0000313" key="6">
    <source>
        <dbReference type="Proteomes" id="UP000323608"/>
    </source>
</evidence>
<dbReference type="SUPFAM" id="SSF46689">
    <property type="entry name" value="Homeodomain-like"/>
    <property type="match status" value="1"/>
</dbReference>
<evidence type="ECO:0000256" key="1">
    <source>
        <dbReference type="ARBA" id="ARBA00023015"/>
    </source>
</evidence>
<keyword evidence="3" id="KW-0804">Transcription</keyword>
<dbReference type="GO" id="GO:0043565">
    <property type="term" value="F:sequence-specific DNA binding"/>
    <property type="evidence" value="ECO:0007669"/>
    <property type="project" value="InterPro"/>
</dbReference>
<dbReference type="InterPro" id="IPR018060">
    <property type="entry name" value="HTH_AraC"/>
</dbReference>
<dbReference type="AlphaFoldDB" id="A0A5B0VQ28"/>
<dbReference type="PANTHER" id="PTHR46796">
    <property type="entry name" value="HTH-TYPE TRANSCRIPTIONAL ACTIVATOR RHAS-RELATED"/>
    <property type="match status" value="1"/>
</dbReference>
<accession>A0A5B0VQ28</accession>
<evidence type="ECO:0000313" key="5">
    <source>
        <dbReference type="EMBL" id="KAA1176524.1"/>
    </source>
</evidence>
<dbReference type="OrthoDB" id="9793400at2"/>
<dbReference type="GO" id="GO:0003700">
    <property type="term" value="F:DNA-binding transcription factor activity"/>
    <property type="evidence" value="ECO:0007669"/>
    <property type="project" value="InterPro"/>
</dbReference>
<dbReference type="PANTHER" id="PTHR46796:SF14">
    <property type="entry name" value="TRANSCRIPTIONAL REGULATORY PROTEIN"/>
    <property type="match status" value="1"/>
</dbReference>
<dbReference type="RefSeq" id="WP_149637868.1">
    <property type="nucleotide sequence ID" value="NZ_VNIP01000017.1"/>
</dbReference>
<comment type="caution">
    <text evidence="5">The sequence shown here is derived from an EMBL/GenBank/DDBJ whole genome shotgun (WGS) entry which is preliminary data.</text>
</comment>
<gene>
    <name evidence="5" type="ORF">FP026_28220</name>
</gene>
<name>A0A5B0VQ28_RHITR</name>
<reference evidence="5 6" key="1">
    <citation type="submission" date="2019-07" db="EMBL/GenBank/DDBJ databases">
        <title>The Draft Genome Sequence of Rhizobium tropici SARCC-755 Associated with Superior Nodulation on Pigeonpea (Cajanus cajan (L.) Millsp.).</title>
        <authorList>
            <person name="Bopape F.L."/>
            <person name="Hassen A.I."/>
            <person name="Swanevelder Z.H."/>
            <person name="Gwata E.T."/>
        </authorList>
    </citation>
    <scope>NUCLEOTIDE SEQUENCE [LARGE SCALE GENOMIC DNA]</scope>
    <source>
        <strain evidence="5 6">SARCC-755</strain>
    </source>
</reference>
<evidence type="ECO:0000256" key="3">
    <source>
        <dbReference type="ARBA" id="ARBA00023163"/>
    </source>
</evidence>
<sequence>MTIEGAFGHRLGDRFHLRQAPTFVTKALGKFDVAATLIKCDIAHNGLTKPIPCEEALLVALQLKTCLRHDLSIDGKWVKTAPLEAGTTCIYDLQSNPIANSISPFMSLHFYLPRKALDAISEAEECSYVQAIEHNPGVGVNDAVVRELGYALMPSFGDAAVDNSLVDYLTVSVASHIVVRYGNMRKDRPVGKLDAASEARAKEMLNASIDGIPLVTLAREFGMSARTFCRAFRAATGMLPHDWLKKIKADAARTGH</sequence>
<dbReference type="EMBL" id="VNIP01000017">
    <property type="protein sequence ID" value="KAA1176524.1"/>
    <property type="molecule type" value="Genomic_DNA"/>
</dbReference>
<protein>
    <submittedName>
        <fullName evidence="5">Helix-turn-helix transcriptional regulator</fullName>
    </submittedName>
</protein>
<organism evidence="5 6">
    <name type="scientific">Rhizobium tropici</name>
    <dbReference type="NCBI Taxonomy" id="398"/>
    <lineage>
        <taxon>Bacteria</taxon>
        <taxon>Pseudomonadati</taxon>
        <taxon>Pseudomonadota</taxon>
        <taxon>Alphaproteobacteria</taxon>
        <taxon>Hyphomicrobiales</taxon>
        <taxon>Rhizobiaceae</taxon>
        <taxon>Rhizobium/Agrobacterium group</taxon>
        <taxon>Rhizobium</taxon>
    </lineage>
</organism>
<dbReference type="InterPro" id="IPR009057">
    <property type="entry name" value="Homeodomain-like_sf"/>
</dbReference>
<dbReference type="InterPro" id="IPR050204">
    <property type="entry name" value="AraC_XylS_family_regulators"/>
</dbReference>